<gene>
    <name evidence="1" type="ORF">NUM_43410</name>
</gene>
<name>A0A8J4AH16_9ACTN</name>
<protein>
    <submittedName>
        <fullName evidence="1">Uncharacterized protein</fullName>
    </submittedName>
</protein>
<dbReference type="Proteomes" id="UP000614996">
    <property type="component" value="Unassembled WGS sequence"/>
</dbReference>
<keyword evidence="2" id="KW-1185">Reference proteome</keyword>
<proteinExistence type="predicted"/>
<dbReference type="EMBL" id="BOPO01000084">
    <property type="protein sequence ID" value="GIL29087.1"/>
    <property type="molecule type" value="Genomic_DNA"/>
</dbReference>
<comment type="caution">
    <text evidence="1">The sequence shown here is derived from an EMBL/GenBank/DDBJ whole genome shotgun (WGS) entry which is preliminary data.</text>
</comment>
<reference evidence="2" key="1">
    <citation type="journal article" date="2021" name="Int. J. Syst. Evol. Microbiol.">
        <title>Actinocatenispora comari sp. nov., an endophytic actinomycete isolated from aerial parts of Comarum salesowianum.</title>
        <authorList>
            <person name="Oyunbileg N."/>
            <person name="Iizaka Y."/>
            <person name="Hamada M."/>
            <person name="Davaapurev B.O."/>
            <person name="Fukumoto A."/>
            <person name="Tsetseg B."/>
            <person name="Kato F."/>
            <person name="Tamura T."/>
            <person name="Batkhuu J."/>
            <person name="Anzai Y."/>
        </authorList>
    </citation>
    <scope>NUCLEOTIDE SEQUENCE [LARGE SCALE GENOMIC DNA]</scope>
    <source>
        <strain evidence="2">NUM-2625</strain>
    </source>
</reference>
<accession>A0A8J4AH16</accession>
<evidence type="ECO:0000313" key="1">
    <source>
        <dbReference type="EMBL" id="GIL29087.1"/>
    </source>
</evidence>
<evidence type="ECO:0000313" key="2">
    <source>
        <dbReference type="Proteomes" id="UP000614996"/>
    </source>
</evidence>
<dbReference type="RefSeq" id="WP_207126773.1">
    <property type="nucleotide sequence ID" value="NZ_BOPO01000084.1"/>
</dbReference>
<dbReference type="AlphaFoldDB" id="A0A8J4AH16"/>
<organism evidence="1 2">
    <name type="scientific">Actinocatenispora comari</name>
    <dbReference type="NCBI Taxonomy" id="2807577"/>
    <lineage>
        <taxon>Bacteria</taxon>
        <taxon>Bacillati</taxon>
        <taxon>Actinomycetota</taxon>
        <taxon>Actinomycetes</taxon>
        <taxon>Micromonosporales</taxon>
        <taxon>Micromonosporaceae</taxon>
        <taxon>Actinocatenispora</taxon>
    </lineage>
</organism>
<sequence length="136" mass="15484">MYYPEQIPRLNGVEFVKRHPEGFFRAGHFNPLELAMMILMDAVILGATKVRLSIDDDWYICCADVDWLQSIPESFDRLLAFPEAGQSSFHAEFLAKVFCESVYTLTRESEKIVKGSSPGAPLGIRPPWERIVAFRS</sequence>